<dbReference type="EMBL" id="ADFT01000011">
    <property type="protein sequence ID" value="EFB63107.1"/>
    <property type="molecule type" value="Genomic_DNA"/>
</dbReference>
<accession>D1YHM4</accession>
<organism evidence="1 2">
    <name type="scientific">Lactobacillus gasseri 224-1</name>
    <dbReference type="NCBI Taxonomy" id="679196"/>
    <lineage>
        <taxon>Bacteria</taxon>
        <taxon>Bacillati</taxon>
        <taxon>Bacillota</taxon>
        <taxon>Bacilli</taxon>
        <taxon>Lactobacillales</taxon>
        <taxon>Lactobacillaceae</taxon>
        <taxon>Lactobacillus</taxon>
    </lineage>
</organism>
<proteinExistence type="predicted"/>
<evidence type="ECO:0000313" key="1">
    <source>
        <dbReference type="EMBL" id="EFB63107.1"/>
    </source>
</evidence>
<evidence type="ECO:0000313" key="2">
    <source>
        <dbReference type="Proteomes" id="UP000003684"/>
    </source>
</evidence>
<name>D1YHM4_LACGS</name>
<dbReference type="Proteomes" id="UP000003684">
    <property type="component" value="Unassembled WGS sequence"/>
</dbReference>
<comment type="caution">
    <text evidence="1">The sequence shown here is derived from an EMBL/GenBank/DDBJ whole genome shotgun (WGS) entry which is preliminary data.</text>
</comment>
<reference evidence="1 2" key="1">
    <citation type="submission" date="2009-12" db="EMBL/GenBank/DDBJ databases">
        <title>Genome Sequence of Lactobacillus gasseri 224-1.</title>
        <authorList>
            <person name="Durkin A.S."/>
            <person name="Madupu R."/>
            <person name="Torralba M."/>
            <person name="Methe B."/>
            <person name="Sutton G."/>
            <person name="Strausberg R.L."/>
            <person name="Nelson K.E."/>
        </authorList>
    </citation>
    <scope>NUCLEOTIDE SEQUENCE [LARGE SCALE GENOMIC DNA]</scope>
    <source>
        <strain evidence="1 2">224-1</strain>
    </source>
</reference>
<dbReference type="AlphaFoldDB" id="D1YHM4"/>
<protein>
    <submittedName>
        <fullName evidence="1">Uncharacterized protein</fullName>
    </submittedName>
</protein>
<gene>
    <name evidence="1" type="ORF">HMPREF9209_0583</name>
</gene>
<sequence>MAIELKTGTRGTRSELLYTFTKDFLDENGIKSAGLVHMRPKNDIGYNAVCYAVKTKYGFMCSLDSHDILTYMGDGIWDLRIKEKSDDEKSFE</sequence>